<accession>A0A699V1I0</accession>
<protein>
    <submittedName>
        <fullName evidence="1">Uncharacterized protein</fullName>
    </submittedName>
</protein>
<feature type="non-terminal residue" evidence="1">
    <location>
        <position position="1"/>
    </location>
</feature>
<organism evidence="1">
    <name type="scientific">Tanacetum cinerariifolium</name>
    <name type="common">Dalmatian daisy</name>
    <name type="synonym">Chrysanthemum cinerariifolium</name>
    <dbReference type="NCBI Taxonomy" id="118510"/>
    <lineage>
        <taxon>Eukaryota</taxon>
        <taxon>Viridiplantae</taxon>
        <taxon>Streptophyta</taxon>
        <taxon>Embryophyta</taxon>
        <taxon>Tracheophyta</taxon>
        <taxon>Spermatophyta</taxon>
        <taxon>Magnoliopsida</taxon>
        <taxon>eudicotyledons</taxon>
        <taxon>Gunneridae</taxon>
        <taxon>Pentapetalae</taxon>
        <taxon>asterids</taxon>
        <taxon>campanulids</taxon>
        <taxon>Asterales</taxon>
        <taxon>Asteraceae</taxon>
        <taxon>Asteroideae</taxon>
        <taxon>Anthemideae</taxon>
        <taxon>Anthemidinae</taxon>
        <taxon>Tanacetum</taxon>
    </lineage>
</organism>
<name>A0A699V1I0_TANCI</name>
<dbReference type="AlphaFoldDB" id="A0A699V1I0"/>
<reference evidence="1" key="1">
    <citation type="journal article" date="2019" name="Sci. Rep.">
        <title>Draft genome of Tanacetum cinerariifolium, the natural source of mosquito coil.</title>
        <authorList>
            <person name="Yamashiro T."/>
            <person name="Shiraishi A."/>
            <person name="Satake H."/>
            <person name="Nakayama K."/>
        </authorList>
    </citation>
    <scope>NUCLEOTIDE SEQUENCE</scope>
</reference>
<proteinExistence type="predicted"/>
<dbReference type="EMBL" id="BKCJ011389889">
    <property type="protein sequence ID" value="GFD28917.1"/>
    <property type="molecule type" value="Genomic_DNA"/>
</dbReference>
<evidence type="ECO:0000313" key="1">
    <source>
        <dbReference type="EMBL" id="GFD28917.1"/>
    </source>
</evidence>
<sequence>ETGRAFYALALDFKGFGSDYASRTELDRVIERTIRFARRIDAAMVDQAALLQVLQGAPLEQALSQYSRLPAKPRRATWQCAVHRFRTTALPDGRSV</sequence>
<comment type="caution">
    <text evidence="1">The sequence shown here is derived from an EMBL/GenBank/DDBJ whole genome shotgun (WGS) entry which is preliminary data.</text>
</comment>
<gene>
    <name evidence="1" type="ORF">Tci_900886</name>
</gene>